<dbReference type="Pfam" id="PF04229">
    <property type="entry name" value="GrpB"/>
    <property type="match status" value="1"/>
</dbReference>
<dbReference type="RefSeq" id="WP_143342541.1">
    <property type="nucleotide sequence ID" value="NZ_JAGIOO010000001.1"/>
</dbReference>
<dbReference type="SUPFAM" id="SSF81301">
    <property type="entry name" value="Nucleotidyltransferase"/>
    <property type="match status" value="1"/>
</dbReference>
<proteinExistence type="predicted"/>
<dbReference type="InterPro" id="IPR007344">
    <property type="entry name" value="GrpB/CoaE"/>
</dbReference>
<name>A0ABS5A4Q4_9PSEU</name>
<reference evidence="1 2" key="1">
    <citation type="submission" date="2021-03" db="EMBL/GenBank/DDBJ databases">
        <title>Sequencing the genomes of 1000 actinobacteria strains.</title>
        <authorList>
            <person name="Klenk H.-P."/>
        </authorList>
    </citation>
    <scope>NUCLEOTIDE SEQUENCE [LARGE SCALE GENOMIC DNA]</scope>
    <source>
        <strain evidence="1 2">DSM 44580</strain>
    </source>
</reference>
<organism evidence="1 2">
    <name type="scientific">Crossiella equi</name>
    <dbReference type="NCBI Taxonomy" id="130796"/>
    <lineage>
        <taxon>Bacteria</taxon>
        <taxon>Bacillati</taxon>
        <taxon>Actinomycetota</taxon>
        <taxon>Actinomycetes</taxon>
        <taxon>Pseudonocardiales</taxon>
        <taxon>Pseudonocardiaceae</taxon>
        <taxon>Crossiella</taxon>
    </lineage>
</organism>
<evidence type="ECO:0000313" key="2">
    <source>
        <dbReference type="Proteomes" id="UP001519363"/>
    </source>
</evidence>
<gene>
    <name evidence="1" type="ORF">JOF53_000395</name>
</gene>
<keyword evidence="2" id="KW-1185">Reference proteome</keyword>
<dbReference type="InterPro" id="IPR043519">
    <property type="entry name" value="NT_sf"/>
</dbReference>
<sequence>MSKPLDDAALAAVLVRPLQPTRVTLAEYDPAWPQRYQRRAAQLREVLGDRLLSVDHIGSTSVPGLAAKPIVDIMISVADPEDEAAYLDALTAMGYDPRVREPGHRCLRGFEPEEPVNLHVYARGHVELARCRAFRDRLRASDADRERYEAVKRQLAQREWRDINYYAEAKRPVIFEVLAAAGWVEPE</sequence>
<dbReference type="EMBL" id="JAGIOO010000001">
    <property type="protein sequence ID" value="MBP2471523.1"/>
    <property type="molecule type" value="Genomic_DNA"/>
</dbReference>
<evidence type="ECO:0000313" key="1">
    <source>
        <dbReference type="EMBL" id="MBP2471523.1"/>
    </source>
</evidence>
<dbReference type="PANTHER" id="PTHR34822">
    <property type="entry name" value="GRPB DOMAIN PROTEIN (AFU_ORTHOLOGUE AFUA_1G01530)"/>
    <property type="match status" value="1"/>
</dbReference>
<protein>
    <submittedName>
        <fullName evidence="1">GrpB-like predicted nucleotidyltransferase (UPF0157 family)</fullName>
    </submittedName>
</protein>
<dbReference type="Gene3D" id="3.30.460.10">
    <property type="entry name" value="Beta Polymerase, domain 2"/>
    <property type="match status" value="1"/>
</dbReference>
<comment type="caution">
    <text evidence="1">The sequence shown here is derived from an EMBL/GenBank/DDBJ whole genome shotgun (WGS) entry which is preliminary data.</text>
</comment>
<dbReference type="Proteomes" id="UP001519363">
    <property type="component" value="Unassembled WGS sequence"/>
</dbReference>
<accession>A0ABS5A4Q4</accession>
<dbReference type="PANTHER" id="PTHR34822:SF1">
    <property type="entry name" value="GRPB FAMILY PROTEIN"/>
    <property type="match status" value="1"/>
</dbReference>